<feature type="transmembrane region" description="Helical" evidence="1">
    <location>
        <begin position="152"/>
        <end position="175"/>
    </location>
</feature>
<sequence length="181" mass="21424">MWYIFILVILVNFSVCDINKCVDEYTKELCNIETIKHLTINNNDNITSVLIEYDNKSIIISCDNNDKVKYSRVLNKKLNFNLISTSYFKERCYYSFEVFKISYKPCLFILYIDDIYIFYFIKNSTEIDITPAINKNHEPQELYSYKIISKKIYYALAIALLIILFVIIISTIAYLRTSNVE</sequence>
<name>Q9YVY3_MSEPV</name>
<dbReference type="Proteomes" id="UP000172353">
    <property type="component" value="Segment"/>
</dbReference>
<keyword evidence="3" id="KW-1185">Reference proteome</keyword>
<keyword evidence="1" id="KW-0812">Transmembrane</keyword>
<dbReference type="KEGG" id="vg:1449799"/>
<evidence type="ECO:0000256" key="1">
    <source>
        <dbReference type="SAM" id="Phobius"/>
    </source>
</evidence>
<gene>
    <name evidence="2" type="primary">MSV110</name>
</gene>
<evidence type="ECO:0000313" key="2">
    <source>
        <dbReference type="EMBL" id="AAC97804.1"/>
    </source>
</evidence>
<dbReference type="RefSeq" id="NP_048180.1">
    <property type="nucleotide sequence ID" value="NC_001993.1"/>
</dbReference>
<evidence type="ECO:0000313" key="3">
    <source>
        <dbReference type="Proteomes" id="UP000172353"/>
    </source>
</evidence>
<dbReference type="EMBL" id="AF063866">
    <property type="protein sequence ID" value="AAC97804.1"/>
    <property type="molecule type" value="Genomic_DNA"/>
</dbReference>
<proteinExistence type="predicted"/>
<dbReference type="PIR" id="T28270">
    <property type="entry name" value="T28270"/>
</dbReference>
<organismHost>
    <name type="scientific">Melanoplus sanguinipes</name>
    <name type="common">Migratory grasshopper</name>
    <dbReference type="NCBI Taxonomy" id="65742"/>
</organismHost>
<reference evidence="2 3" key="1">
    <citation type="journal article" date="1999" name="J. Virol.">
        <title>The genome of Melanoplus sanguinipes entomopoxvirus.</title>
        <authorList>
            <person name="Afonso C.L."/>
            <person name="Tulman E.R."/>
            <person name="Lu Z."/>
            <person name="Oma E."/>
            <person name="Kutish G.F."/>
            <person name="Rock D.L."/>
        </authorList>
    </citation>
    <scope>NUCLEOTIDE SEQUENCE [LARGE SCALE GENOMIC DNA]</scope>
    <source>
        <strain evidence="2">Tucson</strain>
    </source>
</reference>
<keyword evidence="1" id="KW-0472">Membrane</keyword>
<protein>
    <submittedName>
        <fullName evidence="2">Uncharacterized protein</fullName>
    </submittedName>
</protein>
<keyword evidence="1" id="KW-1133">Transmembrane helix</keyword>
<accession>Q9YVY3</accession>
<dbReference type="GeneID" id="1449799"/>
<organism evidence="2 3">
    <name type="scientific">Melanoplus sanguinipes entomopoxvirus</name>
    <name type="common">MsEPV</name>
    <dbReference type="NCBI Taxonomy" id="83191"/>
    <lineage>
        <taxon>Viruses</taxon>
        <taxon>Varidnaviria</taxon>
        <taxon>Bamfordvirae</taxon>
        <taxon>Nucleocytoviricota</taxon>
        <taxon>Pokkesviricetes</taxon>
        <taxon>Chitovirales</taxon>
        <taxon>Poxviridae</taxon>
        <taxon>Entomopoxvirinae</taxon>
        <taxon>Deltaentomopoxvirus</taxon>
        <taxon>Deltaentomopoxvirus msanguinipes</taxon>
    </lineage>
</organism>